<dbReference type="GO" id="GO:0005856">
    <property type="term" value="C:cytoskeleton"/>
    <property type="evidence" value="ECO:0007669"/>
    <property type="project" value="UniProtKB-ARBA"/>
</dbReference>
<keyword evidence="6" id="KW-0131">Cell cycle</keyword>
<evidence type="ECO:0000256" key="1">
    <source>
        <dbReference type="ARBA" id="ARBA00004626"/>
    </source>
</evidence>
<feature type="compositionally biased region" description="Low complexity" evidence="9">
    <location>
        <begin position="125"/>
        <end position="136"/>
    </location>
</feature>
<feature type="domain" description="Septin-type G" evidence="10">
    <location>
        <begin position="363"/>
        <end position="632"/>
    </location>
</feature>
<evidence type="ECO:0000313" key="12">
    <source>
        <dbReference type="RefSeq" id="XP_027193815.1"/>
    </source>
</evidence>
<evidence type="ECO:0000259" key="10">
    <source>
        <dbReference type="PROSITE" id="PS51719"/>
    </source>
</evidence>
<dbReference type="KEGG" id="dpte:113788519"/>
<keyword evidence="2" id="KW-0132">Cell division</keyword>
<dbReference type="GO" id="GO:0032154">
    <property type="term" value="C:cleavage furrow"/>
    <property type="evidence" value="ECO:0007669"/>
    <property type="project" value="UniProtKB-SubCell"/>
</dbReference>
<dbReference type="Pfam" id="PF00735">
    <property type="entry name" value="Septin"/>
    <property type="match status" value="1"/>
</dbReference>
<protein>
    <submittedName>
        <fullName evidence="12">Septin-7-like isoform X1</fullName>
    </submittedName>
</protein>
<dbReference type="AlphaFoldDB" id="A0A6P6XJU8"/>
<dbReference type="InterPro" id="IPR027417">
    <property type="entry name" value="P-loop_NTPase"/>
</dbReference>
<evidence type="ECO:0000256" key="7">
    <source>
        <dbReference type="RuleBase" id="RU004560"/>
    </source>
</evidence>
<evidence type="ECO:0000313" key="11">
    <source>
        <dbReference type="Proteomes" id="UP000515146"/>
    </source>
</evidence>
<dbReference type="OMA" id="SSHEIYA"/>
<dbReference type="InterPro" id="IPR030379">
    <property type="entry name" value="G_SEPTIN_dom"/>
</dbReference>
<feature type="region of interest" description="Disordered" evidence="9">
    <location>
        <begin position="1"/>
        <end position="29"/>
    </location>
</feature>
<keyword evidence="11" id="KW-1185">Reference proteome</keyword>
<comment type="similarity">
    <text evidence="7">Belongs to the TRAFAC class TrmE-Era-EngA-EngB-Septin-like GTPase superfamily. Septin GTPase family.</text>
</comment>
<keyword evidence="3 7" id="KW-0547">Nucleotide-binding</keyword>
<dbReference type="CDD" id="cd01850">
    <property type="entry name" value="CDC_Septin"/>
    <property type="match status" value="1"/>
</dbReference>
<dbReference type="PANTHER" id="PTHR18884">
    <property type="entry name" value="SEPTIN"/>
    <property type="match status" value="1"/>
</dbReference>
<dbReference type="Gene3D" id="3.40.50.300">
    <property type="entry name" value="P-loop containing nucleotide triphosphate hydrolases"/>
    <property type="match status" value="1"/>
</dbReference>
<dbReference type="InParanoid" id="A0A6P6XJU8"/>
<feature type="region of interest" description="Disordered" evidence="9">
    <location>
        <begin position="113"/>
        <end position="138"/>
    </location>
</feature>
<dbReference type="SUPFAM" id="SSF52540">
    <property type="entry name" value="P-loop containing nucleoside triphosphate hydrolases"/>
    <property type="match status" value="1"/>
</dbReference>
<dbReference type="GO" id="GO:0005525">
    <property type="term" value="F:GTP binding"/>
    <property type="evidence" value="ECO:0007669"/>
    <property type="project" value="UniProtKB-KW"/>
</dbReference>
<evidence type="ECO:0000256" key="3">
    <source>
        <dbReference type="ARBA" id="ARBA00022741"/>
    </source>
</evidence>
<feature type="compositionally biased region" description="Polar residues" evidence="9">
    <location>
        <begin position="1"/>
        <end position="10"/>
    </location>
</feature>
<evidence type="ECO:0000256" key="6">
    <source>
        <dbReference type="ARBA" id="ARBA00023306"/>
    </source>
</evidence>
<proteinExistence type="inferred from homology"/>
<dbReference type="FunFam" id="3.40.50.300:FF:000162">
    <property type="entry name" value="septin-7 isoform X1"/>
    <property type="match status" value="1"/>
</dbReference>
<feature type="coiled-coil region" evidence="8">
    <location>
        <begin position="665"/>
        <end position="739"/>
    </location>
</feature>
<name>A0A6P6XJU8_DERPT</name>
<accession>A0A6P6XJU8</accession>
<evidence type="ECO:0000256" key="8">
    <source>
        <dbReference type="SAM" id="Coils"/>
    </source>
</evidence>
<evidence type="ECO:0000256" key="4">
    <source>
        <dbReference type="ARBA" id="ARBA00023054"/>
    </source>
</evidence>
<dbReference type="OrthoDB" id="416553at2759"/>
<dbReference type="InterPro" id="IPR016491">
    <property type="entry name" value="Septin"/>
</dbReference>
<gene>
    <name evidence="12" type="primary">LOC113788519</name>
</gene>
<dbReference type="Proteomes" id="UP000515146">
    <property type="component" value="Unplaced"/>
</dbReference>
<dbReference type="GO" id="GO:0051301">
    <property type="term" value="P:cell division"/>
    <property type="evidence" value="ECO:0007669"/>
    <property type="project" value="UniProtKB-KW"/>
</dbReference>
<keyword evidence="5 7" id="KW-0342">GTP-binding</keyword>
<organism evidence="11 12">
    <name type="scientific">Dermatophagoides pteronyssinus</name>
    <name type="common">European house dust mite</name>
    <dbReference type="NCBI Taxonomy" id="6956"/>
    <lineage>
        <taxon>Eukaryota</taxon>
        <taxon>Metazoa</taxon>
        <taxon>Ecdysozoa</taxon>
        <taxon>Arthropoda</taxon>
        <taxon>Chelicerata</taxon>
        <taxon>Arachnida</taxon>
        <taxon>Acari</taxon>
        <taxon>Acariformes</taxon>
        <taxon>Sarcoptiformes</taxon>
        <taxon>Astigmata</taxon>
        <taxon>Psoroptidia</taxon>
        <taxon>Analgoidea</taxon>
        <taxon>Pyroglyphidae</taxon>
        <taxon>Dermatophagoidinae</taxon>
        <taxon>Dermatophagoides</taxon>
    </lineage>
</organism>
<feature type="compositionally biased region" description="Polar residues" evidence="9">
    <location>
        <begin position="19"/>
        <end position="29"/>
    </location>
</feature>
<sequence length="800" mass="90750">MMNVFRSTPSKPARPKELSTGSSGGNAKQASNFQSLMVGWENNTNIGKGIQSSTTISYPVVSKNDAQQQASRTSVASNTIITVTPTSQNGQKSVPTSPMIDSIATRPNSIFSTQNYHRSSSNLYSPQPSLTSSPSTNHHPMSFTPITFSTIYQPSASSSSSVRNASLREQFMNNGNVSTIQATTPTSNSNYLNVPIREYRSQSQQLHDDDHHHQQPIITHNFDGSSTKMATTPSYGGGYRFAGVERLAQRGNVYGTSILNTSSSLSRGKIHDLCDDDEININNNPSKNDALNSKREYYFRDSSSPTSTISNGTKDYTRDRLESMGFSSRNTDDLKSSSLTKDGEHFVGFSHLPNQIHRKTIKKGFEFTLMVVGESGLGKSTLVNSMFLTDIYSPEYPGPSKRAAKTVEVEQTRVSLKEKSVNLYLSIVDTPGYGTAVDNTNCWQPIVNFIESRYEEYLNAETRVHRTHIQDNRVHCCLYFIAPSGHSLKPIDIQFMLHLHDKVNIIPVIAKADAFTPEELSAFKKNIMNEINVNKIKIYDFPEPEDEEESKLLKSFKSRVPFAVVGSNYVLEVAGERKRGRKYPWGLVEIESLEHCDFHALRNLLIRHYMLDLIETTNNVHYENYRCRKLTGISPEMALKGKDNNVCDHGSNKNSKSTMVFWNPLAQMEEEKKEHDVKMKRMEIEMEQVFEQKVKEKLHKLKETEEEYMRRHEEMAKKLEQQRQEVDERRAAFEKEKAAFELVSKDMEEIRRVNTLDLNMKENSKSCIDIRTDRLAYIPKNALKFGGLKKAFIFSTIRKQ</sequence>
<dbReference type="RefSeq" id="XP_027193815.1">
    <property type="nucleotide sequence ID" value="XM_027338014.1"/>
</dbReference>
<evidence type="ECO:0000256" key="5">
    <source>
        <dbReference type="ARBA" id="ARBA00023134"/>
    </source>
</evidence>
<evidence type="ECO:0000256" key="9">
    <source>
        <dbReference type="SAM" id="MobiDB-lite"/>
    </source>
</evidence>
<keyword evidence="4 8" id="KW-0175">Coiled coil</keyword>
<reference evidence="12" key="1">
    <citation type="submission" date="2025-08" db="UniProtKB">
        <authorList>
            <consortium name="RefSeq"/>
        </authorList>
    </citation>
    <scope>IDENTIFICATION</scope>
    <source>
        <strain evidence="12">Airmid</strain>
    </source>
</reference>
<comment type="subcellular location">
    <subcellularLocation>
        <location evidence="1">Cleavage furrow</location>
    </subcellularLocation>
</comment>
<dbReference type="PROSITE" id="PS51719">
    <property type="entry name" value="G_SEPTIN"/>
    <property type="match status" value="1"/>
</dbReference>
<evidence type="ECO:0000256" key="2">
    <source>
        <dbReference type="ARBA" id="ARBA00022618"/>
    </source>
</evidence>
<feature type="compositionally biased region" description="Polar residues" evidence="9">
    <location>
        <begin position="113"/>
        <end position="124"/>
    </location>
</feature>